<sequence>MVDAALERLDGAEGRDQLAQLLNREVRRQPADVHVTARRGFWWCAGRHGILRAAADAVKAGEALARLLLAAQHRHGLSCGVTRPLHGGGGWLGVHRLSREVRGK</sequence>
<reference evidence="1 2" key="1">
    <citation type="journal article" date="2013" name="PLoS ONE">
        <title>Predicting the Proteins of Angomonas deanei, Strigomonas culicis and Their Respective Endosymbionts Reveals New Aspects of the Trypanosomatidae Family.</title>
        <authorList>
            <person name="Motta M.C."/>
            <person name="Martins A.C."/>
            <person name="de Souza S.S."/>
            <person name="Catta-Preta C.M."/>
            <person name="Silva R."/>
            <person name="Klein C.C."/>
            <person name="de Almeida L.G."/>
            <person name="de Lima Cunha O."/>
            <person name="Ciapina L.P."/>
            <person name="Brocchi M."/>
            <person name="Colabardini A.C."/>
            <person name="de Araujo Lima B."/>
            <person name="Machado C.R."/>
            <person name="de Almeida Soares C.M."/>
            <person name="Probst C.M."/>
            <person name="de Menezes C.B."/>
            <person name="Thompson C.E."/>
            <person name="Bartholomeu D.C."/>
            <person name="Gradia D.F."/>
            <person name="Pavoni D.P."/>
            <person name="Grisard E.C."/>
            <person name="Fantinatti-Garboggini F."/>
            <person name="Marchini F.K."/>
            <person name="Rodrigues-Luiz G.F."/>
            <person name="Wagner G."/>
            <person name="Goldman G.H."/>
            <person name="Fietto J.L."/>
            <person name="Elias M.C."/>
            <person name="Goldman M.H."/>
            <person name="Sagot M.F."/>
            <person name="Pereira M."/>
            <person name="Stoco P.H."/>
            <person name="de Mendonca-Neto R.P."/>
            <person name="Teixeira S.M."/>
            <person name="Maciel T.E."/>
            <person name="de Oliveira Mendes T.A."/>
            <person name="Urmenyi T.P."/>
            <person name="de Souza W."/>
            <person name="Schenkman S."/>
            <person name="de Vasconcelos A.T."/>
        </authorList>
    </citation>
    <scope>NUCLEOTIDE SEQUENCE [LARGE SCALE GENOMIC DNA]</scope>
</reference>
<organism evidence="1 2">
    <name type="scientific">Strigomonas culicis</name>
    <dbReference type="NCBI Taxonomy" id="28005"/>
    <lineage>
        <taxon>Eukaryota</taxon>
        <taxon>Discoba</taxon>
        <taxon>Euglenozoa</taxon>
        <taxon>Kinetoplastea</taxon>
        <taxon>Metakinetoplastina</taxon>
        <taxon>Trypanosomatida</taxon>
        <taxon>Trypanosomatidae</taxon>
        <taxon>Strigomonadinae</taxon>
        <taxon>Strigomonas</taxon>
    </lineage>
</organism>
<protein>
    <submittedName>
        <fullName evidence="1">Uncharacterized protein</fullName>
    </submittedName>
</protein>
<keyword evidence="2" id="KW-1185">Reference proteome</keyword>
<gene>
    <name evidence="1" type="ORF">STCU_10275</name>
</gene>
<evidence type="ECO:0000313" key="2">
    <source>
        <dbReference type="Proteomes" id="UP000015354"/>
    </source>
</evidence>
<name>S9TNL7_9TRYP</name>
<dbReference type="Proteomes" id="UP000015354">
    <property type="component" value="Unassembled WGS sequence"/>
</dbReference>
<accession>S9TNL7</accession>
<dbReference type="AlphaFoldDB" id="S9TNL7"/>
<dbReference type="EMBL" id="ATMH01010184">
    <property type="protein sequence ID" value="EPY17983.1"/>
    <property type="molecule type" value="Genomic_DNA"/>
</dbReference>
<evidence type="ECO:0000313" key="1">
    <source>
        <dbReference type="EMBL" id="EPY17983.1"/>
    </source>
</evidence>
<comment type="caution">
    <text evidence="1">The sequence shown here is derived from an EMBL/GenBank/DDBJ whole genome shotgun (WGS) entry which is preliminary data.</text>
</comment>
<proteinExistence type="predicted"/>